<dbReference type="PANTHER" id="PTHR11451">
    <property type="entry name" value="THREONINE-TRNA LIGASE"/>
    <property type="match status" value="1"/>
</dbReference>
<dbReference type="GO" id="GO:0006435">
    <property type="term" value="P:threonyl-tRNA aminoacylation"/>
    <property type="evidence" value="ECO:0007669"/>
    <property type="project" value="InterPro"/>
</dbReference>
<name>A0A3N4J1C0_9PEZI</name>
<dbReference type="STRING" id="1336337.A0A3N4J1C0"/>
<dbReference type="InterPro" id="IPR002320">
    <property type="entry name" value="Thr-tRNA-ligase_IIa"/>
</dbReference>
<dbReference type="PRINTS" id="PR01047">
    <property type="entry name" value="TRNASYNTHTHR"/>
</dbReference>
<dbReference type="EMBL" id="ML120513">
    <property type="protein sequence ID" value="RPA90848.1"/>
    <property type="molecule type" value="Genomic_DNA"/>
</dbReference>
<organism evidence="2 3">
    <name type="scientific">Choiromyces venosus 120613-1</name>
    <dbReference type="NCBI Taxonomy" id="1336337"/>
    <lineage>
        <taxon>Eukaryota</taxon>
        <taxon>Fungi</taxon>
        <taxon>Dikarya</taxon>
        <taxon>Ascomycota</taxon>
        <taxon>Pezizomycotina</taxon>
        <taxon>Pezizomycetes</taxon>
        <taxon>Pezizales</taxon>
        <taxon>Tuberaceae</taxon>
        <taxon>Choiromyces</taxon>
    </lineage>
</organism>
<dbReference type="OrthoDB" id="5423599at2759"/>
<dbReference type="Gene3D" id="3.30.930.10">
    <property type="entry name" value="Bira Bifunctional Protein, Domain 2"/>
    <property type="match status" value="1"/>
</dbReference>
<keyword evidence="1" id="KW-0648">Protein biosynthesis</keyword>
<evidence type="ECO:0000256" key="1">
    <source>
        <dbReference type="ARBA" id="ARBA00022917"/>
    </source>
</evidence>
<dbReference type="PANTHER" id="PTHR11451:SF46">
    <property type="entry name" value="THREONINE--TRNA LIGASE"/>
    <property type="match status" value="1"/>
</dbReference>
<reference evidence="2 3" key="1">
    <citation type="journal article" date="2018" name="Nat. Ecol. Evol.">
        <title>Pezizomycetes genomes reveal the molecular basis of ectomycorrhizal truffle lifestyle.</title>
        <authorList>
            <person name="Murat C."/>
            <person name="Payen T."/>
            <person name="Noel B."/>
            <person name="Kuo A."/>
            <person name="Morin E."/>
            <person name="Chen J."/>
            <person name="Kohler A."/>
            <person name="Krizsan K."/>
            <person name="Balestrini R."/>
            <person name="Da Silva C."/>
            <person name="Montanini B."/>
            <person name="Hainaut M."/>
            <person name="Levati E."/>
            <person name="Barry K.W."/>
            <person name="Belfiori B."/>
            <person name="Cichocki N."/>
            <person name="Clum A."/>
            <person name="Dockter R.B."/>
            <person name="Fauchery L."/>
            <person name="Guy J."/>
            <person name="Iotti M."/>
            <person name="Le Tacon F."/>
            <person name="Lindquist E.A."/>
            <person name="Lipzen A."/>
            <person name="Malagnac F."/>
            <person name="Mello A."/>
            <person name="Molinier V."/>
            <person name="Miyauchi S."/>
            <person name="Poulain J."/>
            <person name="Riccioni C."/>
            <person name="Rubini A."/>
            <person name="Sitrit Y."/>
            <person name="Splivallo R."/>
            <person name="Traeger S."/>
            <person name="Wang M."/>
            <person name="Zifcakova L."/>
            <person name="Wipf D."/>
            <person name="Zambonelli A."/>
            <person name="Paolocci F."/>
            <person name="Nowrousian M."/>
            <person name="Ottonello S."/>
            <person name="Baldrian P."/>
            <person name="Spatafora J.W."/>
            <person name="Henrissat B."/>
            <person name="Nagy L.G."/>
            <person name="Aury J.M."/>
            <person name="Wincker P."/>
            <person name="Grigoriev I.V."/>
            <person name="Bonfante P."/>
            <person name="Martin F.M."/>
        </authorList>
    </citation>
    <scope>NUCLEOTIDE SEQUENCE [LARGE SCALE GENOMIC DNA]</scope>
    <source>
        <strain evidence="2 3">120613-1</strain>
    </source>
</reference>
<protein>
    <submittedName>
        <fullName evidence="2">Uncharacterized protein</fullName>
    </submittedName>
</protein>
<evidence type="ECO:0000313" key="3">
    <source>
        <dbReference type="Proteomes" id="UP000276215"/>
    </source>
</evidence>
<keyword evidence="3" id="KW-1185">Reference proteome</keyword>
<dbReference type="GO" id="GO:0004829">
    <property type="term" value="F:threonine-tRNA ligase activity"/>
    <property type="evidence" value="ECO:0007669"/>
    <property type="project" value="InterPro"/>
</dbReference>
<dbReference type="SUPFAM" id="SSF55681">
    <property type="entry name" value="Class II aaRS and biotin synthetases"/>
    <property type="match status" value="1"/>
</dbReference>
<dbReference type="Proteomes" id="UP000276215">
    <property type="component" value="Unassembled WGS sequence"/>
</dbReference>
<dbReference type="GO" id="GO:0005524">
    <property type="term" value="F:ATP binding"/>
    <property type="evidence" value="ECO:0007669"/>
    <property type="project" value="InterPro"/>
</dbReference>
<accession>A0A3N4J1C0</accession>
<gene>
    <name evidence="2" type="ORF">L873DRAFT_1820472</name>
</gene>
<evidence type="ECO:0000313" key="2">
    <source>
        <dbReference type="EMBL" id="RPA90848.1"/>
    </source>
</evidence>
<dbReference type="GO" id="GO:0005739">
    <property type="term" value="C:mitochondrion"/>
    <property type="evidence" value="ECO:0007669"/>
    <property type="project" value="TreeGrafter"/>
</dbReference>
<dbReference type="AlphaFoldDB" id="A0A3N4J1C0"/>
<sequence>MNPGDGAFYGPKIDTTISDTLRREHQCATIQPDFQLPQRFKLEYNKGEPSAKGQDGKDEVGHYKRPVMIHRASSRSLRSTLVESGRSRLYCSASPLQSAGVFIR</sequence>
<proteinExistence type="predicted"/>
<dbReference type="InterPro" id="IPR045864">
    <property type="entry name" value="aa-tRNA-synth_II/BPL/LPL"/>
</dbReference>